<proteinExistence type="predicted"/>
<evidence type="ECO:0000313" key="3">
    <source>
        <dbReference type="Proteomes" id="UP000245202"/>
    </source>
</evidence>
<dbReference type="EMBL" id="BDQX01000458">
    <property type="protein sequence ID" value="GBG11978.1"/>
    <property type="molecule type" value="Genomic_DNA"/>
</dbReference>
<name>A0A2R5F2X6_9BACL</name>
<evidence type="ECO:0000313" key="2">
    <source>
        <dbReference type="EMBL" id="GBG11978.1"/>
    </source>
</evidence>
<keyword evidence="1" id="KW-0732">Signal</keyword>
<sequence>MTILFNRVTVIMAALLILAALASPSALAAPQSVQPEPRKAAAPDEAGETGLKPVQAFDVAQGKVVRSVPNDKSFQKMSKKWLKSVTGLAPQMTADNSCTFVYRIPLAKPAVVKADAISITTNDVFLFYCENNPPLLLVFDGERKPYLLLFKEDIKPFIRKVGIPVLAD</sequence>
<organism evidence="2 3">
    <name type="scientific">Paenibacillus agaridevorans</name>
    <dbReference type="NCBI Taxonomy" id="171404"/>
    <lineage>
        <taxon>Bacteria</taxon>
        <taxon>Bacillati</taxon>
        <taxon>Bacillota</taxon>
        <taxon>Bacilli</taxon>
        <taxon>Bacillales</taxon>
        <taxon>Paenibacillaceae</taxon>
        <taxon>Paenibacillus</taxon>
    </lineage>
</organism>
<dbReference type="RefSeq" id="WP_108996143.1">
    <property type="nucleotide sequence ID" value="NZ_BDQX01000458.1"/>
</dbReference>
<gene>
    <name evidence="2" type="ORF">PAT3040_06837</name>
</gene>
<feature type="signal peptide" evidence="1">
    <location>
        <begin position="1"/>
        <end position="28"/>
    </location>
</feature>
<dbReference type="AlphaFoldDB" id="A0A2R5F2X6"/>
<protein>
    <submittedName>
        <fullName evidence="2">Uncharacterized protein</fullName>
    </submittedName>
</protein>
<reference evidence="2 3" key="1">
    <citation type="submission" date="2017-08" db="EMBL/GenBank/DDBJ databases">
        <title>Substantial Increase in Enzyme Production by Combined Drug-Resistance Mutations in Paenibacillus agaridevorans.</title>
        <authorList>
            <person name="Tanaka Y."/>
            <person name="Funane K."/>
            <person name="Hosaka T."/>
            <person name="Shiwa Y."/>
            <person name="Fujita N."/>
            <person name="Miyazaki T."/>
            <person name="Yoshikawa H."/>
            <person name="Murakami K."/>
            <person name="Kasahara K."/>
            <person name="Inaoka T."/>
            <person name="Hiraga Y."/>
            <person name="Ochi K."/>
        </authorList>
    </citation>
    <scope>NUCLEOTIDE SEQUENCE [LARGE SCALE GENOMIC DNA]</scope>
    <source>
        <strain evidence="2 3">T-3040</strain>
    </source>
</reference>
<accession>A0A2R5F2X6</accession>
<comment type="caution">
    <text evidence="2">The sequence shown here is derived from an EMBL/GenBank/DDBJ whole genome shotgun (WGS) entry which is preliminary data.</text>
</comment>
<keyword evidence="3" id="KW-1185">Reference proteome</keyword>
<feature type="chain" id="PRO_5015329243" evidence="1">
    <location>
        <begin position="29"/>
        <end position="168"/>
    </location>
</feature>
<dbReference type="Proteomes" id="UP000245202">
    <property type="component" value="Unassembled WGS sequence"/>
</dbReference>
<evidence type="ECO:0000256" key="1">
    <source>
        <dbReference type="SAM" id="SignalP"/>
    </source>
</evidence>